<gene>
    <name evidence="1" type="ORF">B0I35DRAFT_443555</name>
</gene>
<comment type="caution">
    <text evidence="1">The sequence shown here is derived from an EMBL/GenBank/DDBJ whole genome shotgun (WGS) entry which is preliminary data.</text>
</comment>
<name>A0A8K0WKK3_9HYPO</name>
<evidence type="ECO:0000313" key="2">
    <source>
        <dbReference type="Proteomes" id="UP000813444"/>
    </source>
</evidence>
<organism evidence="1 2">
    <name type="scientific">Stachybotrys elegans</name>
    <dbReference type="NCBI Taxonomy" id="80388"/>
    <lineage>
        <taxon>Eukaryota</taxon>
        <taxon>Fungi</taxon>
        <taxon>Dikarya</taxon>
        <taxon>Ascomycota</taxon>
        <taxon>Pezizomycotina</taxon>
        <taxon>Sordariomycetes</taxon>
        <taxon>Hypocreomycetidae</taxon>
        <taxon>Hypocreales</taxon>
        <taxon>Stachybotryaceae</taxon>
        <taxon>Stachybotrys</taxon>
    </lineage>
</organism>
<keyword evidence="2" id="KW-1185">Reference proteome</keyword>
<sequence length="323" mass="36136">MPQLQDIRHPTEDWTGLKDAQARRKLQNRLNVRAHRRRNAQLARKTSLAKTSSSIPVLCNSPVEICPSSSSTTDGGRARVSDEDSFLHSGSSGFDSTTYGESSAIVSARPQASLVFPLSSDHLITIVQYNVIRASTTNALILSIFHLFPLVDCGLDFTNLSLFPTNMLWVSPGLPASSQSANIPEPLRPTALQVSTPHELWIDLIPDPTFRDNVLAAVRDDLMDPFDFQADLAGHICRDKYTEHKKRTRTRLCWGGGDPQEGDVMRRLDEPGIVVWNDPWCPQGYEVTEAFLNKWAFLLRGCWDLMAATNRWRALRGEDPLLL</sequence>
<protein>
    <recommendedName>
        <fullName evidence="3">BZIP domain-containing protein</fullName>
    </recommendedName>
</protein>
<evidence type="ECO:0000313" key="1">
    <source>
        <dbReference type="EMBL" id="KAH7305943.1"/>
    </source>
</evidence>
<accession>A0A8K0WKK3</accession>
<dbReference type="EMBL" id="JAGPNK010000017">
    <property type="protein sequence ID" value="KAH7305943.1"/>
    <property type="molecule type" value="Genomic_DNA"/>
</dbReference>
<evidence type="ECO:0008006" key="3">
    <source>
        <dbReference type="Google" id="ProtNLM"/>
    </source>
</evidence>
<reference evidence="1" key="1">
    <citation type="journal article" date="2021" name="Nat. Commun.">
        <title>Genetic determinants of endophytism in the Arabidopsis root mycobiome.</title>
        <authorList>
            <person name="Mesny F."/>
            <person name="Miyauchi S."/>
            <person name="Thiergart T."/>
            <person name="Pickel B."/>
            <person name="Atanasova L."/>
            <person name="Karlsson M."/>
            <person name="Huettel B."/>
            <person name="Barry K.W."/>
            <person name="Haridas S."/>
            <person name="Chen C."/>
            <person name="Bauer D."/>
            <person name="Andreopoulos W."/>
            <person name="Pangilinan J."/>
            <person name="LaButti K."/>
            <person name="Riley R."/>
            <person name="Lipzen A."/>
            <person name="Clum A."/>
            <person name="Drula E."/>
            <person name="Henrissat B."/>
            <person name="Kohler A."/>
            <person name="Grigoriev I.V."/>
            <person name="Martin F.M."/>
            <person name="Hacquard S."/>
        </authorList>
    </citation>
    <scope>NUCLEOTIDE SEQUENCE</scope>
    <source>
        <strain evidence="1">MPI-CAGE-CH-0235</strain>
    </source>
</reference>
<dbReference type="Pfam" id="PF11905">
    <property type="entry name" value="DUF3425"/>
    <property type="match status" value="1"/>
</dbReference>
<dbReference type="PANTHER" id="PTHR38116">
    <property type="entry name" value="CHROMOSOME 7, WHOLE GENOME SHOTGUN SEQUENCE"/>
    <property type="match status" value="1"/>
</dbReference>
<dbReference type="PANTHER" id="PTHR38116:SF1">
    <property type="entry name" value="BZIP DOMAIN-CONTAINING PROTEIN"/>
    <property type="match status" value="1"/>
</dbReference>
<proteinExistence type="predicted"/>
<dbReference type="Proteomes" id="UP000813444">
    <property type="component" value="Unassembled WGS sequence"/>
</dbReference>
<dbReference type="AlphaFoldDB" id="A0A8K0WKK3"/>
<dbReference type="InterPro" id="IPR021833">
    <property type="entry name" value="DUF3425"/>
</dbReference>
<dbReference type="OrthoDB" id="2245989at2759"/>